<evidence type="ECO:0000256" key="2">
    <source>
        <dbReference type="ARBA" id="ARBA00010617"/>
    </source>
</evidence>
<dbReference type="PANTHER" id="PTHR46300:SF7">
    <property type="entry name" value="P450, PUTATIVE (EUROFUNG)-RELATED"/>
    <property type="match status" value="1"/>
</dbReference>
<evidence type="ECO:0000313" key="9">
    <source>
        <dbReference type="Proteomes" id="UP001215280"/>
    </source>
</evidence>
<accession>A0AAD7J4F7</accession>
<evidence type="ECO:0000256" key="3">
    <source>
        <dbReference type="ARBA" id="ARBA00022617"/>
    </source>
</evidence>
<evidence type="ECO:0008006" key="10">
    <source>
        <dbReference type="Google" id="ProtNLM"/>
    </source>
</evidence>
<keyword evidence="4" id="KW-0479">Metal-binding</keyword>
<dbReference type="GO" id="GO:0004497">
    <property type="term" value="F:monooxygenase activity"/>
    <property type="evidence" value="ECO:0007669"/>
    <property type="project" value="UniProtKB-KW"/>
</dbReference>
<dbReference type="InterPro" id="IPR036396">
    <property type="entry name" value="Cyt_P450_sf"/>
</dbReference>
<name>A0AAD7J4F7_9AGAR</name>
<dbReference type="SUPFAM" id="SSF48264">
    <property type="entry name" value="Cytochrome P450"/>
    <property type="match status" value="1"/>
</dbReference>
<keyword evidence="6" id="KW-0408">Iron</keyword>
<dbReference type="GO" id="GO:0016705">
    <property type="term" value="F:oxidoreductase activity, acting on paired donors, with incorporation or reduction of molecular oxygen"/>
    <property type="evidence" value="ECO:0007669"/>
    <property type="project" value="InterPro"/>
</dbReference>
<sequence>MLSFAAVTITIAAGAYFLLGGYRKPRHPFPPGPRGVPLIGNLIDMPLSNPWEKFSKWSGLYGDVVYVEVLGRPIILLNLAKSTTHLLEKRATIYSDRLQFPLIDLIGHQWNFAFKPYGKDSPAKIYKSIQLYRHIALIL</sequence>
<evidence type="ECO:0000313" key="8">
    <source>
        <dbReference type="EMBL" id="KAJ7756749.1"/>
    </source>
</evidence>
<evidence type="ECO:0000256" key="7">
    <source>
        <dbReference type="ARBA" id="ARBA00023033"/>
    </source>
</evidence>
<comment type="similarity">
    <text evidence="2">Belongs to the cytochrome P450 family.</text>
</comment>
<dbReference type="Proteomes" id="UP001215280">
    <property type="component" value="Unassembled WGS sequence"/>
</dbReference>
<dbReference type="EMBL" id="JARJLG010000060">
    <property type="protein sequence ID" value="KAJ7756749.1"/>
    <property type="molecule type" value="Genomic_DNA"/>
</dbReference>
<keyword evidence="3" id="KW-0349">Heme</keyword>
<evidence type="ECO:0000256" key="1">
    <source>
        <dbReference type="ARBA" id="ARBA00001971"/>
    </source>
</evidence>
<keyword evidence="9" id="KW-1185">Reference proteome</keyword>
<gene>
    <name evidence="8" type="ORF">DFH07DRAFT_470877</name>
</gene>
<evidence type="ECO:0000256" key="5">
    <source>
        <dbReference type="ARBA" id="ARBA00023002"/>
    </source>
</evidence>
<evidence type="ECO:0000256" key="4">
    <source>
        <dbReference type="ARBA" id="ARBA00022723"/>
    </source>
</evidence>
<keyword evidence="7" id="KW-0503">Monooxygenase</keyword>
<dbReference type="InterPro" id="IPR001128">
    <property type="entry name" value="Cyt_P450"/>
</dbReference>
<comment type="cofactor">
    <cofactor evidence="1">
        <name>heme</name>
        <dbReference type="ChEBI" id="CHEBI:30413"/>
    </cofactor>
</comment>
<dbReference type="InterPro" id="IPR050364">
    <property type="entry name" value="Cytochrome_P450_fung"/>
</dbReference>
<dbReference type="Pfam" id="PF00067">
    <property type="entry name" value="p450"/>
    <property type="match status" value="1"/>
</dbReference>
<dbReference type="Gene3D" id="1.10.630.10">
    <property type="entry name" value="Cytochrome P450"/>
    <property type="match status" value="1"/>
</dbReference>
<evidence type="ECO:0000256" key="6">
    <source>
        <dbReference type="ARBA" id="ARBA00023004"/>
    </source>
</evidence>
<dbReference type="AlphaFoldDB" id="A0AAD7J4F7"/>
<proteinExistence type="inferred from homology"/>
<dbReference type="GO" id="GO:0005506">
    <property type="term" value="F:iron ion binding"/>
    <property type="evidence" value="ECO:0007669"/>
    <property type="project" value="InterPro"/>
</dbReference>
<protein>
    <recommendedName>
        <fullName evidence="10">Cytochrome P450</fullName>
    </recommendedName>
</protein>
<keyword evidence="5" id="KW-0560">Oxidoreductase</keyword>
<dbReference type="PANTHER" id="PTHR46300">
    <property type="entry name" value="P450, PUTATIVE (EUROFUNG)-RELATED-RELATED"/>
    <property type="match status" value="1"/>
</dbReference>
<comment type="caution">
    <text evidence="8">The sequence shown here is derived from an EMBL/GenBank/DDBJ whole genome shotgun (WGS) entry which is preliminary data.</text>
</comment>
<organism evidence="8 9">
    <name type="scientific">Mycena maculata</name>
    <dbReference type="NCBI Taxonomy" id="230809"/>
    <lineage>
        <taxon>Eukaryota</taxon>
        <taxon>Fungi</taxon>
        <taxon>Dikarya</taxon>
        <taxon>Basidiomycota</taxon>
        <taxon>Agaricomycotina</taxon>
        <taxon>Agaricomycetes</taxon>
        <taxon>Agaricomycetidae</taxon>
        <taxon>Agaricales</taxon>
        <taxon>Marasmiineae</taxon>
        <taxon>Mycenaceae</taxon>
        <taxon>Mycena</taxon>
    </lineage>
</organism>
<dbReference type="GO" id="GO:0020037">
    <property type="term" value="F:heme binding"/>
    <property type="evidence" value="ECO:0007669"/>
    <property type="project" value="InterPro"/>
</dbReference>
<reference evidence="8" key="1">
    <citation type="submission" date="2023-03" db="EMBL/GenBank/DDBJ databases">
        <title>Massive genome expansion in bonnet fungi (Mycena s.s.) driven by repeated elements and novel gene families across ecological guilds.</title>
        <authorList>
            <consortium name="Lawrence Berkeley National Laboratory"/>
            <person name="Harder C.B."/>
            <person name="Miyauchi S."/>
            <person name="Viragh M."/>
            <person name="Kuo A."/>
            <person name="Thoen E."/>
            <person name="Andreopoulos B."/>
            <person name="Lu D."/>
            <person name="Skrede I."/>
            <person name="Drula E."/>
            <person name="Henrissat B."/>
            <person name="Morin E."/>
            <person name="Kohler A."/>
            <person name="Barry K."/>
            <person name="LaButti K."/>
            <person name="Morin E."/>
            <person name="Salamov A."/>
            <person name="Lipzen A."/>
            <person name="Mereny Z."/>
            <person name="Hegedus B."/>
            <person name="Baldrian P."/>
            <person name="Stursova M."/>
            <person name="Weitz H."/>
            <person name="Taylor A."/>
            <person name="Grigoriev I.V."/>
            <person name="Nagy L.G."/>
            <person name="Martin F."/>
            <person name="Kauserud H."/>
        </authorList>
    </citation>
    <scope>NUCLEOTIDE SEQUENCE</scope>
    <source>
        <strain evidence="8">CBHHK188m</strain>
    </source>
</reference>